<dbReference type="Proteomes" id="UP001187471">
    <property type="component" value="Unassembled WGS sequence"/>
</dbReference>
<evidence type="ECO:0000313" key="3">
    <source>
        <dbReference type="Proteomes" id="UP001187471"/>
    </source>
</evidence>
<accession>A0AA88QZ74</accession>
<name>A0AA88QZ74_9ASTE</name>
<organism evidence="2 3">
    <name type="scientific">Escallonia rubra</name>
    <dbReference type="NCBI Taxonomy" id="112253"/>
    <lineage>
        <taxon>Eukaryota</taxon>
        <taxon>Viridiplantae</taxon>
        <taxon>Streptophyta</taxon>
        <taxon>Embryophyta</taxon>
        <taxon>Tracheophyta</taxon>
        <taxon>Spermatophyta</taxon>
        <taxon>Magnoliopsida</taxon>
        <taxon>eudicotyledons</taxon>
        <taxon>Gunneridae</taxon>
        <taxon>Pentapetalae</taxon>
        <taxon>asterids</taxon>
        <taxon>campanulids</taxon>
        <taxon>Escalloniales</taxon>
        <taxon>Escalloniaceae</taxon>
        <taxon>Escallonia</taxon>
    </lineage>
</organism>
<dbReference type="Pfam" id="PF14223">
    <property type="entry name" value="Retrotran_gag_2"/>
    <property type="match status" value="1"/>
</dbReference>
<dbReference type="PANTHER" id="PTHR35317:SF28">
    <property type="entry name" value="ZINC FINGER, CCHC-TYPE, RIBONUCLEASE H-LIKE DOMAIN, GAG-PRE-INTEGRASE DOMAIN PROTEIN-RELATED"/>
    <property type="match status" value="1"/>
</dbReference>
<proteinExistence type="predicted"/>
<gene>
    <name evidence="2" type="ORF">RJ640_002777</name>
</gene>
<keyword evidence="3" id="KW-1185">Reference proteome</keyword>
<feature type="compositionally biased region" description="Polar residues" evidence="1">
    <location>
        <begin position="116"/>
        <end position="129"/>
    </location>
</feature>
<protein>
    <submittedName>
        <fullName evidence="2">Uncharacterized protein</fullName>
    </submittedName>
</protein>
<feature type="region of interest" description="Disordered" evidence="1">
    <location>
        <begin position="83"/>
        <end position="129"/>
    </location>
</feature>
<reference evidence="2" key="1">
    <citation type="submission" date="2022-12" db="EMBL/GenBank/DDBJ databases">
        <title>Draft genome assemblies for two species of Escallonia (Escalloniales).</title>
        <authorList>
            <person name="Chanderbali A."/>
            <person name="Dervinis C."/>
            <person name="Anghel I."/>
            <person name="Soltis D."/>
            <person name="Soltis P."/>
            <person name="Zapata F."/>
        </authorList>
    </citation>
    <scope>NUCLEOTIDE SEQUENCE</scope>
    <source>
        <strain evidence="2">UCBG92.1500</strain>
        <tissue evidence="2">Leaf</tissue>
    </source>
</reference>
<dbReference type="PANTHER" id="PTHR35317">
    <property type="entry name" value="OS04G0629600 PROTEIN"/>
    <property type="match status" value="1"/>
</dbReference>
<comment type="caution">
    <text evidence="2">The sequence shown here is derived from an EMBL/GenBank/DDBJ whole genome shotgun (WGS) entry which is preliminary data.</text>
</comment>
<dbReference type="EMBL" id="JAVXUO010001704">
    <property type="protein sequence ID" value="KAK2979864.1"/>
    <property type="molecule type" value="Genomic_DNA"/>
</dbReference>
<feature type="compositionally biased region" description="Basic residues" evidence="1">
    <location>
        <begin position="101"/>
        <end position="111"/>
    </location>
</feature>
<evidence type="ECO:0000256" key="1">
    <source>
        <dbReference type="SAM" id="MobiDB-lite"/>
    </source>
</evidence>
<sequence>MKDSEMIFDYISRVFLVVNQLERNGEEMEDSRVVEKIIRSLNSKFNHVVVAIEESNDTETMTVDELLGKLKNNEPIEQALQAKMNINERKDDSNKNQGGRGRGRGQGHGRGRGVQMQYNNNESSSEFRP</sequence>
<dbReference type="AlphaFoldDB" id="A0AA88QZ74"/>
<evidence type="ECO:0000313" key="2">
    <source>
        <dbReference type="EMBL" id="KAK2979864.1"/>
    </source>
</evidence>